<dbReference type="NCBIfam" id="NF041916">
    <property type="entry name" value="RING_SCO0854"/>
    <property type="match status" value="1"/>
</dbReference>
<dbReference type="PANTHER" id="PTHR32097">
    <property type="entry name" value="CAMP-BINDING PROTEIN 1-RELATED"/>
    <property type="match status" value="1"/>
</dbReference>
<evidence type="ECO:0000259" key="2">
    <source>
        <dbReference type="PROSITE" id="PS50089"/>
    </source>
</evidence>
<dbReference type="SUPFAM" id="SSF57850">
    <property type="entry name" value="RING/U-box"/>
    <property type="match status" value="1"/>
</dbReference>
<gene>
    <name evidence="3" type="ORF">POL58_47035</name>
</gene>
<evidence type="ECO:0000313" key="3">
    <source>
        <dbReference type="EMBL" id="MDC0675389.1"/>
    </source>
</evidence>
<dbReference type="InterPro" id="IPR003325">
    <property type="entry name" value="TerD"/>
</dbReference>
<dbReference type="Proteomes" id="UP001217838">
    <property type="component" value="Unassembled WGS sequence"/>
</dbReference>
<sequence length="877" mass="96137">MEVTFTATRQALLRRHGLVFIAPGAARASERHLQAIEVELAQLGYVLSWRLRQRLATLEPDELALHLRFVATALAAQVGANVRYKPLFRKFPEDVPKDTSELYLRKVLCHFLQVEGQPCVFCRRVGTTHVLSPCMHVVCDHCFDGENYSACPVCEHHVDRSSPFFKPGPFLARSLPREKVRFKLLDLGEDLPGAAQALVQSFCARKQVMSSVDATDLQAVVGEFGEAALAWLPDKIAVRENVARIFGVLLGKCDAMATFAVARAHLATATDVLRLLAAYSLADPSLQGETVRRRIERPLEGTAEARWATKLAQLFPGAAATEAATPAAATKPAKTLHPYKMVSVHTYRFKVAPLRRPLRRAILAHLESMHPVGLIEDMLRHRSYWQWVGQFLHPHEYADRFPNVARAFAVVRKRAPDGTPAPQFVGFHAAIEAAARAGDAAAMIERLKARPGELGRRFDHALRVAGADAAAQDVVISAFTAAAPRLANPLLLTLRGHLPTRGRPAAVRVFWPKGQVTKGTSAPDRRAPLSPGVIAAAGEAVERELLARFAAKPGFENCVIDEALRDIVVPFNERTASRAAVSLPRGSRVALPAGKVVRLFLHWCQPEGGRTTDIDLSVAFYDEDWQYVGVCSYYQLKFEDVATSSGDLRSGPFPDGAAEFVDVHRERARARKIRYAVMVVNNYAGMSFSQLERAWAGMMLRDDLGGSHFDARTVELKFDLQGDNGVFMPLVLDVAESTMHWLDVYATGQFALNNVATSNQAITKICPEMIGYFASGVRLSLFELALLHAAARGRRVVVRGADGLRGFTRDGNESAQQFLRRIRAGERAEAGALPGVDGPPVFAALFCGDVELPAGSVCYALYRERVVAPIAASDLLS</sequence>
<accession>A0ABT5BPD2</accession>
<keyword evidence="1" id="KW-0778">Tellurium resistance</keyword>
<dbReference type="PROSITE" id="PS50089">
    <property type="entry name" value="ZF_RING_2"/>
    <property type="match status" value="1"/>
</dbReference>
<dbReference type="RefSeq" id="WP_272010421.1">
    <property type="nucleotide sequence ID" value="NZ_JAQNDN010000027.1"/>
</dbReference>
<feature type="domain" description="RING-type" evidence="2">
    <location>
        <begin position="119"/>
        <end position="155"/>
    </location>
</feature>
<dbReference type="PANTHER" id="PTHR32097:SF18">
    <property type="entry name" value="RING-TYPE DOMAIN-CONTAINING PROTEIN"/>
    <property type="match status" value="1"/>
</dbReference>
<organism evidence="3 4">
    <name type="scientific">Nannocystis radixulma</name>
    <dbReference type="NCBI Taxonomy" id="2995305"/>
    <lineage>
        <taxon>Bacteria</taxon>
        <taxon>Pseudomonadati</taxon>
        <taxon>Myxococcota</taxon>
        <taxon>Polyangia</taxon>
        <taxon>Nannocystales</taxon>
        <taxon>Nannocystaceae</taxon>
        <taxon>Nannocystis</taxon>
    </lineage>
</organism>
<reference evidence="3 4" key="1">
    <citation type="submission" date="2022-11" db="EMBL/GenBank/DDBJ databases">
        <title>Minimal conservation of predation-associated metabolite biosynthetic gene clusters underscores biosynthetic potential of Myxococcota including descriptions for ten novel species: Archangium lansinium sp. nov., Myxococcus landrumus sp. nov., Nannocystis bai.</title>
        <authorList>
            <person name="Ahearne A."/>
            <person name="Stevens C."/>
            <person name="Dowd S."/>
        </authorList>
    </citation>
    <scope>NUCLEOTIDE SEQUENCE [LARGE SCALE GENOMIC DNA]</scope>
    <source>
        <strain evidence="3 4">NCELM</strain>
    </source>
</reference>
<evidence type="ECO:0000313" key="4">
    <source>
        <dbReference type="Proteomes" id="UP001217838"/>
    </source>
</evidence>
<keyword evidence="4" id="KW-1185">Reference proteome</keyword>
<dbReference type="InterPro" id="IPR001841">
    <property type="entry name" value="Znf_RING"/>
</dbReference>
<comment type="caution">
    <text evidence="3">The sequence shown here is derived from an EMBL/GenBank/DDBJ whole genome shotgun (WGS) entry which is preliminary data.</text>
</comment>
<dbReference type="InterPro" id="IPR051324">
    <property type="entry name" value="Stress/Tellurium_Resist"/>
</dbReference>
<protein>
    <recommendedName>
        <fullName evidence="2">RING-type domain-containing protein</fullName>
    </recommendedName>
</protein>
<evidence type="ECO:0000256" key="1">
    <source>
        <dbReference type="ARBA" id="ARBA00022686"/>
    </source>
</evidence>
<dbReference type="EMBL" id="JAQNDN010000027">
    <property type="protein sequence ID" value="MDC0675389.1"/>
    <property type="molecule type" value="Genomic_DNA"/>
</dbReference>
<dbReference type="Pfam" id="PF14447">
    <property type="entry name" value="Prok-RING_4"/>
    <property type="match status" value="1"/>
</dbReference>
<dbReference type="InterPro" id="IPR013083">
    <property type="entry name" value="Znf_RING/FYVE/PHD"/>
</dbReference>
<dbReference type="Gene3D" id="3.30.40.10">
    <property type="entry name" value="Zinc/RING finger domain, C3HC4 (zinc finger)"/>
    <property type="match status" value="1"/>
</dbReference>
<proteinExistence type="predicted"/>
<dbReference type="CDD" id="cd06974">
    <property type="entry name" value="TerD_like"/>
    <property type="match status" value="1"/>
</dbReference>
<name>A0ABT5BPD2_9BACT</name>